<evidence type="ECO:0000256" key="2">
    <source>
        <dbReference type="ARBA" id="ARBA00022490"/>
    </source>
</evidence>
<keyword evidence="6 7" id="KW-0804">Transcription</keyword>
<evidence type="ECO:0000256" key="6">
    <source>
        <dbReference type="ARBA" id="ARBA00023163"/>
    </source>
</evidence>
<evidence type="ECO:0000256" key="4">
    <source>
        <dbReference type="ARBA" id="ARBA00023015"/>
    </source>
</evidence>
<dbReference type="CDD" id="cd16321">
    <property type="entry name" value="MraZ_C"/>
    <property type="match status" value="1"/>
</dbReference>
<evidence type="ECO:0000313" key="9">
    <source>
        <dbReference type="EMBL" id="PIR46680.1"/>
    </source>
</evidence>
<feature type="domain" description="SpoVT-AbrB" evidence="8">
    <location>
        <begin position="26"/>
        <end position="68"/>
    </location>
</feature>
<evidence type="ECO:0000313" key="10">
    <source>
        <dbReference type="Proteomes" id="UP000230833"/>
    </source>
</evidence>
<evidence type="ECO:0000256" key="5">
    <source>
        <dbReference type="ARBA" id="ARBA00023125"/>
    </source>
</evidence>
<dbReference type="Gene3D" id="3.40.1550.20">
    <property type="entry name" value="Transcriptional regulator MraZ domain"/>
    <property type="match status" value="1"/>
</dbReference>
<dbReference type="EMBL" id="PCYL01000032">
    <property type="protein sequence ID" value="PIR46680.1"/>
    <property type="molecule type" value="Genomic_DNA"/>
</dbReference>
<dbReference type="InterPro" id="IPR007159">
    <property type="entry name" value="SpoVT-AbrB_dom"/>
</dbReference>
<evidence type="ECO:0000259" key="8">
    <source>
        <dbReference type="PROSITE" id="PS51740"/>
    </source>
</evidence>
<dbReference type="GO" id="GO:0000976">
    <property type="term" value="F:transcription cis-regulatory region binding"/>
    <property type="evidence" value="ECO:0007669"/>
    <property type="project" value="TreeGrafter"/>
</dbReference>
<dbReference type="InterPro" id="IPR037914">
    <property type="entry name" value="SpoVT-AbrB_sf"/>
</dbReference>
<protein>
    <recommendedName>
        <fullName evidence="1 7">Transcriptional regulator MraZ</fullName>
    </recommendedName>
</protein>
<feature type="domain" description="SpoVT-AbrB" evidence="8">
    <location>
        <begin position="97"/>
        <end position="140"/>
    </location>
</feature>
<dbReference type="SUPFAM" id="SSF89447">
    <property type="entry name" value="AbrB/MazE/MraZ-like"/>
    <property type="match status" value="1"/>
</dbReference>
<dbReference type="PANTHER" id="PTHR34701">
    <property type="entry name" value="TRANSCRIPTIONAL REGULATOR MRAZ"/>
    <property type="match status" value="1"/>
</dbReference>
<keyword evidence="3" id="KW-0677">Repeat</keyword>
<comment type="caution">
    <text evidence="9">The sequence shown here is derived from an EMBL/GenBank/DDBJ whole genome shotgun (WGS) entry which is preliminary data.</text>
</comment>
<evidence type="ECO:0000256" key="3">
    <source>
        <dbReference type="ARBA" id="ARBA00022737"/>
    </source>
</evidence>
<dbReference type="InterPro" id="IPR038619">
    <property type="entry name" value="MraZ_sf"/>
</dbReference>
<keyword evidence="5 7" id="KW-0238">DNA-binding</keyword>
<dbReference type="PROSITE" id="PS51740">
    <property type="entry name" value="SPOVT_ABRB"/>
    <property type="match status" value="2"/>
</dbReference>
<evidence type="ECO:0000256" key="1">
    <source>
        <dbReference type="ARBA" id="ARBA00013860"/>
    </source>
</evidence>
<comment type="similarity">
    <text evidence="7">Belongs to the MraZ family.</text>
</comment>
<accession>A0A2H0RJR2</accession>
<dbReference type="InterPro" id="IPR003444">
    <property type="entry name" value="MraZ"/>
</dbReference>
<dbReference type="GO" id="GO:0009295">
    <property type="term" value="C:nucleoid"/>
    <property type="evidence" value="ECO:0007669"/>
    <property type="project" value="UniProtKB-SubCell"/>
</dbReference>
<dbReference type="CDD" id="cd16320">
    <property type="entry name" value="MraZ_N"/>
    <property type="match status" value="1"/>
</dbReference>
<evidence type="ECO:0000256" key="7">
    <source>
        <dbReference type="HAMAP-Rule" id="MF_01008"/>
    </source>
</evidence>
<dbReference type="Proteomes" id="UP000230833">
    <property type="component" value="Unassembled WGS sequence"/>
</dbReference>
<dbReference type="NCBIfam" id="TIGR00242">
    <property type="entry name" value="division/cell wall cluster transcriptional repressor MraZ"/>
    <property type="match status" value="1"/>
</dbReference>
<dbReference type="AlphaFoldDB" id="A0A2H0RJR2"/>
<gene>
    <name evidence="7 9" type="primary">mraZ</name>
    <name evidence="9" type="ORF">COV07_02995</name>
</gene>
<dbReference type="Pfam" id="PF02381">
    <property type="entry name" value="MraZ"/>
    <property type="match status" value="2"/>
</dbReference>
<comment type="subcellular location">
    <subcellularLocation>
        <location evidence="7">Cytoplasm</location>
        <location evidence="7">Nucleoid</location>
    </subcellularLocation>
</comment>
<keyword evidence="4 7" id="KW-0805">Transcription regulation</keyword>
<sequence length="162" mass="18617">MWEVYILSQSRLPRLSYKSREMLIGEYIHTIDSKKRLALPAKFRREVGTKLIVSTGFERSLYVHTPGSWEKMTEELSGTSLGTADERSLNRFFLASAFETDVDAIGRILIPDYLKDFAGLTEKVAVIGLRSRIELWDEEEWQKYKARVAKDADKLAEKLGNI</sequence>
<dbReference type="InterPro" id="IPR020603">
    <property type="entry name" value="MraZ_dom"/>
</dbReference>
<dbReference type="InterPro" id="IPR035644">
    <property type="entry name" value="MraZ_C"/>
</dbReference>
<keyword evidence="2 7" id="KW-0963">Cytoplasm</keyword>
<dbReference type="GO" id="GO:2000143">
    <property type="term" value="P:negative regulation of DNA-templated transcription initiation"/>
    <property type="evidence" value="ECO:0007669"/>
    <property type="project" value="TreeGrafter"/>
</dbReference>
<organism evidence="9 10">
    <name type="scientific">Candidatus Vogelbacteria bacterium CG10_big_fil_rev_8_21_14_0_10_45_14</name>
    <dbReference type="NCBI Taxonomy" id="1975042"/>
    <lineage>
        <taxon>Bacteria</taxon>
        <taxon>Candidatus Vogeliibacteriota</taxon>
    </lineage>
</organism>
<dbReference type="GO" id="GO:0005737">
    <property type="term" value="C:cytoplasm"/>
    <property type="evidence" value="ECO:0007669"/>
    <property type="project" value="UniProtKB-UniRule"/>
</dbReference>
<proteinExistence type="inferred from homology"/>
<dbReference type="GO" id="GO:0003700">
    <property type="term" value="F:DNA-binding transcription factor activity"/>
    <property type="evidence" value="ECO:0007669"/>
    <property type="project" value="UniProtKB-UniRule"/>
</dbReference>
<name>A0A2H0RJR2_9BACT</name>
<dbReference type="PANTHER" id="PTHR34701:SF1">
    <property type="entry name" value="TRANSCRIPTIONAL REGULATOR MRAZ"/>
    <property type="match status" value="1"/>
</dbReference>
<dbReference type="InterPro" id="IPR035642">
    <property type="entry name" value="MraZ_N"/>
</dbReference>
<dbReference type="HAMAP" id="MF_01008">
    <property type="entry name" value="MraZ"/>
    <property type="match status" value="1"/>
</dbReference>
<comment type="subunit">
    <text evidence="7">Forms oligomers.</text>
</comment>
<reference evidence="9 10" key="1">
    <citation type="submission" date="2017-09" db="EMBL/GenBank/DDBJ databases">
        <title>Depth-based differentiation of microbial function through sediment-hosted aquifers and enrichment of novel symbionts in the deep terrestrial subsurface.</title>
        <authorList>
            <person name="Probst A.J."/>
            <person name="Ladd B."/>
            <person name="Jarett J.K."/>
            <person name="Geller-Mcgrath D.E."/>
            <person name="Sieber C.M."/>
            <person name="Emerson J.B."/>
            <person name="Anantharaman K."/>
            <person name="Thomas B.C."/>
            <person name="Malmstrom R."/>
            <person name="Stieglmeier M."/>
            <person name="Klingl A."/>
            <person name="Woyke T."/>
            <person name="Ryan C.M."/>
            <person name="Banfield J.F."/>
        </authorList>
    </citation>
    <scope>NUCLEOTIDE SEQUENCE [LARGE SCALE GENOMIC DNA]</scope>
    <source>
        <strain evidence="9">CG10_big_fil_rev_8_21_14_0_10_45_14</strain>
    </source>
</reference>